<proteinExistence type="predicted"/>
<comment type="caution">
    <text evidence="2">The sequence shown here is derived from an EMBL/GenBank/DDBJ whole genome shotgun (WGS) entry which is preliminary data.</text>
</comment>
<feature type="chain" id="PRO_5017468460" description="PEGA domain-containing protein" evidence="1">
    <location>
        <begin position="32"/>
        <end position="114"/>
    </location>
</feature>
<dbReference type="EMBL" id="QWKX01000080">
    <property type="protein sequence ID" value="RIH75090.1"/>
    <property type="molecule type" value="Genomic_DNA"/>
</dbReference>
<evidence type="ECO:0000256" key="1">
    <source>
        <dbReference type="SAM" id="SignalP"/>
    </source>
</evidence>
<dbReference type="AlphaFoldDB" id="A0A399DYG9"/>
<evidence type="ECO:0008006" key="4">
    <source>
        <dbReference type="Google" id="ProtNLM"/>
    </source>
</evidence>
<organism evidence="2 3">
    <name type="scientific">Meiothermus taiwanensis</name>
    <dbReference type="NCBI Taxonomy" id="172827"/>
    <lineage>
        <taxon>Bacteria</taxon>
        <taxon>Thermotogati</taxon>
        <taxon>Deinococcota</taxon>
        <taxon>Deinococci</taxon>
        <taxon>Thermales</taxon>
        <taxon>Thermaceae</taxon>
        <taxon>Meiothermus</taxon>
    </lineage>
</organism>
<evidence type="ECO:0000313" key="3">
    <source>
        <dbReference type="Proteomes" id="UP000266089"/>
    </source>
</evidence>
<dbReference type="PROSITE" id="PS51257">
    <property type="entry name" value="PROKAR_LIPOPROTEIN"/>
    <property type="match status" value="1"/>
</dbReference>
<gene>
    <name evidence="2" type="ORF">Mcate_02409</name>
</gene>
<name>A0A399DYG9_9DEIN</name>
<evidence type="ECO:0000313" key="2">
    <source>
        <dbReference type="EMBL" id="RIH75090.1"/>
    </source>
</evidence>
<protein>
    <recommendedName>
        <fullName evidence="4">PEGA domain-containing protein</fullName>
    </recommendedName>
</protein>
<reference evidence="2 3" key="1">
    <citation type="submission" date="2018-08" db="EMBL/GenBank/DDBJ databases">
        <title>Meiothermus cateniformans JCM 15151 genome sequencing project.</title>
        <authorList>
            <person name="Da Costa M.S."/>
            <person name="Albuquerque L."/>
            <person name="Raposo P."/>
            <person name="Froufe H.J.C."/>
            <person name="Barroso C.S."/>
            <person name="Egas C."/>
        </authorList>
    </citation>
    <scope>NUCLEOTIDE SEQUENCE [LARGE SCALE GENOMIC DNA]</scope>
    <source>
        <strain evidence="2 3">JCM 15151</strain>
    </source>
</reference>
<keyword evidence="1" id="KW-0732">Signal</keyword>
<dbReference type="OrthoDB" id="26242at2"/>
<dbReference type="Proteomes" id="UP000266089">
    <property type="component" value="Unassembled WGS sequence"/>
</dbReference>
<feature type="signal peptide" evidence="1">
    <location>
        <begin position="1"/>
        <end position="31"/>
    </location>
</feature>
<accession>A0A399DYG9</accession>
<sequence length="114" mass="12813">MQFGVARGITVWMMRVLFCCLVALLALSACAPSLTEVRRFDLIVQNQCTGPNQTVFFYINGEFIGTVRGSKLFPSLREGRYELRAEGTQPGQPGHLRFSRTLVLNKDTVWTLCP</sequence>